<keyword evidence="1" id="KW-0805">Transcription regulation</keyword>
<dbReference type="EMBL" id="CP015231">
    <property type="protein sequence ID" value="ANP42573.1"/>
    <property type="molecule type" value="Genomic_DNA"/>
</dbReference>
<dbReference type="InterPro" id="IPR014710">
    <property type="entry name" value="RmlC-like_jellyroll"/>
</dbReference>
<dbReference type="InterPro" id="IPR036388">
    <property type="entry name" value="WH-like_DNA-bd_sf"/>
</dbReference>
<proteinExistence type="predicted"/>
<dbReference type="SUPFAM" id="SSF46785">
    <property type="entry name" value="Winged helix' DNA-binding domain"/>
    <property type="match status" value="1"/>
</dbReference>
<gene>
    <name evidence="6" type="ORF">K529_017530</name>
</gene>
<evidence type="ECO:0000256" key="2">
    <source>
        <dbReference type="ARBA" id="ARBA00023125"/>
    </source>
</evidence>
<dbReference type="InterPro" id="IPR036390">
    <property type="entry name" value="WH_DNA-bd_sf"/>
</dbReference>
<reference evidence="6 7" key="1">
    <citation type="journal article" date="2016" name="ISME J.">
        <title>Global occurrence and heterogeneity of the Roseobacter-clade species Ruegeria mobilis.</title>
        <authorList>
            <person name="Sonnenschein E."/>
            <person name="Gram L."/>
        </authorList>
    </citation>
    <scope>NUCLEOTIDE SEQUENCE [LARGE SCALE GENOMIC DNA]</scope>
    <source>
        <strain evidence="6 7">F1926</strain>
        <plasmid evidence="6 7">unnamed1</plasmid>
    </source>
</reference>
<feature type="region of interest" description="Disordered" evidence="4">
    <location>
        <begin position="246"/>
        <end position="274"/>
    </location>
</feature>
<dbReference type="OrthoDB" id="7584044at2"/>
<dbReference type="Proteomes" id="UP000013243">
    <property type="component" value="Plasmid unnamed1"/>
</dbReference>
<accession>A0A1B1A7N9</accession>
<dbReference type="AlphaFoldDB" id="A0A1B1A7N9"/>
<sequence length="274" mass="31019">MNYDKIRKTKDIESCLVSRLSRFVDLTERERAFIAEMEKDERPCRKGRTVISVGDRSDGVTILKSGWAIVRSDSTDGRSQILRIYLPGEVMGLAEIGSSRANHRVVMQTDGVLCPFPRKGLAPLFSDHPRLGALLTAVGSLDQIALRHHASSLASMDATRKLKFWLLQLRSRLEIAKVGLGNRFKVPFSQVEIGQAVGLTSIYVNKLLRRFVEDGEIEIERPYMRLLDRERWEKDCEFVDPFVDMDTSWFPQPDSEGRDAASPAKLAEPELEPD</sequence>
<dbReference type="PROSITE" id="PS50042">
    <property type="entry name" value="CNMP_BINDING_3"/>
    <property type="match status" value="1"/>
</dbReference>
<dbReference type="InterPro" id="IPR000595">
    <property type="entry name" value="cNMP-bd_dom"/>
</dbReference>
<geneLocation type="plasmid" evidence="6 7">
    <name>unnamed1</name>
</geneLocation>
<dbReference type="GO" id="GO:0006355">
    <property type="term" value="P:regulation of DNA-templated transcription"/>
    <property type="evidence" value="ECO:0007669"/>
    <property type="project" value="InterPro"/>
</dbReference>
<dbReference type="InterPro" id="IPR018490">
    <property type="entry name" value="cNMP-bd_dom_sf"/>
</dbReference>
<evidence type="ECO:0000256" key="4">
    <source>
        <dbReference type="SAM" id="MobiDB-lite"/>
    </source>
</evidence>
<dbReference type="Gene3D" id="2.60.120.10">
    <property type="entry name" value="Jelly Rolls"/>
    <property type="match status" value="1"/>
</dbReference>
<dbReference type="GeneID" id="28251674"/>
<dbReference type="SMART" id="SM00419">
    <property type="entry name" value="HTH_CRP"/>
    <property type="match status" value="1"/>
</dbReference>
<evidence type="ECO:0000259" key="5">
    <source>
        <dbReference type="PROSITE" id="PS50042"/>
    </source>
</evidence>
<name>A0A1B1A7N9_9RHOB</name>
<protein>
    <submittedName>
        <fullName evidence="6">Cyclic nucleotide-binding protein</fullName>
    </submittedName>
</protein>
<dbReference type="InterPro" id="IPR012318">
    <property type="entry name" value="HTH_CRP"/>
</dbReference>
<dbReference type="Pfam" id="PF00027">
    <property type="entry name" value="cNMP_binding"/>
    <property type="match status" value="1"/>
</dbReference>
<dbReference type="KEGG" id="rmb:K529_017530"/>
<dbReference type="GO" id="GO:0003677">
    <property type="term" value="F:DNA binding"/>
    <property type="evidence" value="ECO:0007669"/>
    <property type="project" value="UniProtKB-KW"/>
</dbReference>
<evidence type="ECO:0000313" key="7">
    <source>
        <dbReference type="Proteomes" id="UP000013243"/>
    </source>
</evidence>
<dbReference type="Gene3D" id="1.10.10.10">
    <property type="entry name" value="Winged helix-like DNA-binding domain superfamily/Winged helix DNA-binding domain"/>
    <property type="match status" value="1"/>
</dbReference>
<feature type="domain" description="Cyclic nucleotide-binding" evidence="5">
    <location>
        <begin position="22"/>
        <end position="92"/>
    </location>
</feature>
<dbReference type="RefSeq" id="WP_005610707.1">
    <property type="nucleotide sequence ID" value="NZ_CP015231.1"/>
</dbReference>
<dbReference type="SMART" id="SM00100">
    <property type="entry name" value="cNMP"/>
    <property type="match status" value="1"/>
</dbReference>
<keyword evidence="3" id="KW-0804">Transcription</keyword>
<organism evidence="6 7">
    <name type="scientific">Tritonibacter mobilis F1926</name>
    <dbReference type="NCBI Taxonomy" id="1265309"/>
    <lineage>
        <taxon>Bacteria</taxon>
        <taxon>Pseudomonadati</taxon>
        <taxon>Pseudomonadota</taxon>
        <taxon>Alphaproteobacteria</taxon>
        <taxon>Rhodobacterales</taxon>
        <taxon>Paracoccaceae</taxon>
        <taxon>Tritonibacter</taxon>
    </lineage>
</organism>
<keyword evidence="6" id="KW-0614">Plasmid</keyword>
<dbReference type="SUPFAM" id="SSF51206">
    <property type="entry name" value="cAMP-binding domain-like"/>
    <property type="match status" value="1"/>
</dbReference>
<dbReference type="CDD" id="cd00038">
    <property type="entry name" value="CAP_ED"/>
    <property type="match status" value="1"/>
</dbReference>
<dbReference type="Pfam" id="PF13545">
    <property type="entry name" value="HTH_Crp_2"/>
    <property type="match status" value="1"/>
</dbReference>
<evidence type="ECO:0000313" key="6">
    <source>
        <dbReference type="EMBL" id="ANP42573.1"/>
    </source>
</evidence>
<evidence type="ECO:0000256" key="3">
    <source>
        <dbReference type="ARBA" id="ARBA00023163"/>
    </source>
</evidence>
<evidence type="ECO:0000256" key="1">
    <source>
        <dbReference type="ARBA" id="ARBA00023015"/>
    </source>
</evidence>
<keyword evidence="2" id="KW-0238">DNA-binding</keyword>